<dbReference type="InterPro" id="IPR036286">
    <property type="entry name" value="LexA/Signal_pep-like_sf"/>
</dbReference>
<dbReference type="InterPro" id="IPR019758">
    <property type="entry name" value="Pept_S26A_signal_pept_1_CS"/>
</dbReference>
<dbReference type="PROSITE" id="PS00761">
    <property type="entry name" value="SPASE_I_3"/>
    <property type="match status" value="1"/>
</dbReference>
<dbReference type="NCBIfam" id="TIGR02227">
    <property type="entry name" value="sigpep_I_bact"/>
    <property type="match status" value="1"/>
</dbReference>
<sequence length="193" mass="21945">MDEQKSSLWSTVVDVIETVVAAAAIFVVVYLFLLQPHQVRGASMEPNFKDGEYILTDKISYRFSDPKRGDVVIFKAPTNPDVDFIKRIIAIPGEKVEIKNNNIIITNDENPKGFTLSEPYEIMEPIAGGSHLREGKIVEVPKDSYLVFGDNRTHSFDSREWGSLTKKSIIGKAWIRYWPLSKISLIKRVVFEQ</sequence>
<dbReference type="GO" id="GO:0016020">
    <property type="term" value="C:membrane"/>
    <property type="evidence" value="ECO:0007669"/>
    <property type="project" value="UniProtKB-SubCell"/>
</dbReference>
<dbReference type="Gene3D" id="2.10.109.10">
    <property type="entry name" value="Umud Fragment, subunit A"/>
    <property type="match status" value="1"/>
</dbReference>
<evidence type="ECO:0000259" key="7">
    <source>
        <dbReference type="Pfam" id="PF10502"/>
    </source>
</evidence>
<evidence type="ECO:0000256" key="4">
    <source>
        <dbReference type="ARBA" id="ARBA00022801"/>
    </source>
</evidence>
<feature type="active site" evidence="5">
    <location>
        <position position="43"/>
    </location>
</feature>
<evidence type="ECO:0000313" key="8">
    <source>
        <dbReference type="EMBL" id="OGY26862.1"/>
    </source>
</evidence>
<dbReference type="GO" id="GO:0009003">
    <property type="term" value="F:signal peptidase activity"/>
    <property type="evidence" value="ECO:0007669"/>
    <property type="project" value="UniProtKB-EC"/>
</dbReference>
<organism evidence="8 9">
    <name type="scientific">Candidatus Woykebacteria bacterium RBG_16_43_9</name>
    <dbReference type="NCBI Taxonomy" id="1802596"/>
    <lineage>
        <taxon>Bacteria</taxon>
        <taxon>Candidatus Woykeibacteriota</taxon>
    </lineage>
</organism>
<dbReference type="PANTHER" id="PTHR43390:SF1">
    <property type="entry name" value="CHLOROPLAST PROCESSING PEPTIDASE"/>
    <property type="match status" value="1"/>
</dbReference>
<keyword evidence="4 6" id="KW-0378">Hydrolase</keyword>
<dbReference type="InterPro" id="IPR019533">
    <property type="entry name" value="Peptidase_S26"/>
</dbReference>
<dbReference type="InterPro" id="IPR019757">
    <property type="entry name" value="Pept_S26A_signal_pept_1_Lys-AS"/>
</dbReference>
<comment type="similarity">
    <text evidence="2 6">Belongs to the peptidase S26 family.</text>
</comment>
<dbReference type="SUPFAM" id="SSF51306">
    <property type="entry name" value="LexA/Signal peptidase"/>
    <property type="match status" value="1"/>
</dbReference>
<proteinExistence type="inferred from homology"/>
<evidence type="ECO:0000313" key="9">
    <source>
        <dbReference type="Proteomes" id="UP000176389"/>
    </source>
</evidence>
<comment type="subcellular location">
    <subcellularLocation>
        <location evidence="6">Membrane</location>
        <topology evidence="6">Single-pass type II membrane protein</topology>
    </subcellularLocation>
</comment>
<evidence type="ECO:0000256" key="3">
    <source>
        <dbReference type="ARBA" id="ARBA00013208"/>
    </source>
</evidence>
<keyword evidence="6" id="KW-0472">Membrane</keyword>
<keyword evidence="6" id="KW-1133">Transmembrane helix</keyword>
<reference evidence="8 9" key="1">
    <citation type="journal article" date="2016" name="Nat. Commun.">
        <title>Thousands of microbial genomes shed light on interconnected biogeochemical processes in an aquifer system.</title>
        <authorList>
            <person name="Anantharaman K."/>
            <person name="Brown C.T."/>
            <person name="Hug L.A."/>
            <person name="Sharon I."/>
            <person name="Castelle C.J."/>
            <person name="Probst A.J."/>
            <person name="Thomas B.C."/>
            <person name="Singh A."/>
            <person name="Wilkins M.J."/>
            <person name="Karaoz U."/>
            <person name="Brodie E.L."/>
            <person name="Williams K.H."/>
            <person name="Hubbard S.S."/>
            <person name="Banfield J.F."/>
        </authorList>
    </citation>
    <scope>NUCLEOTIDE SEQUENCE [LARGE SCALE GENOMIC DNA]</scope>
</reference>
<dbReference type="InterPro" id="IPR000223">
    <property type="entry name" value="Pept_S26A_signal_pept_1"/>
</dbReference>
<gene>
    <name evidence="8" type="ORF">A2Z11_01670</name>
</gene>
<dbReference type="PRINTS" id="PR00727">
    <property type="entry name" value="LEADERPTASE"/>
</dbReference>
<dbReference type="PROSITE" id="PS00760">
    <property type="entry name" value="SPASE_I_2"/>
    <property type="match status" value="1"/>
</dbReference>
<dbReference type="EC" id="3.4.21.89" evidence="3 6"/>
<keyword evidence="6" id="KW-0645">Protease</keyword>
<dbReference type="GO" id="GO:0004252">
    <property type="term" value="F:serine-type endopeptidase activity"/>
    <property type="evidence" value="ECO:0007669"/>
    <property type="project" value="InterPro"/>
</dbReference>
<evidence type="ECO:0000256" key="5">
    <source>
        <dbReference type="PIRSR" id="PIRSR600223-1"/>
    </source>
</evidence>
<protein>
    <recommendedName>
        <fullName evidence="3 6">Signal peptidase I</fullName>
        <ecNumber evidence="3 6">3.4.21.89</ecNumber>
    </recommendedName>
</protein>
<dbReference type="EMBL" id="MHCS01000009">
    <property type="protein sequence ID" value="OGY26862.1"/>
    <property type="molecule type" value="Genomic_DNA"/>
</dbReference>
<dbReference type="CDD" id="cd06530">
    <property type="entry name" value="S26_SPase_I"/>
    <property type="match status" value="1"/>
</dbReference>
<feature type="domain" description="Peptidase S26" evidence="7">
    <location>
        <begin position="14"/>
        <end position="178"/>
    </location>
</feature>
<feature type="active site" evidence="5">
    <location>
        <position position="86"/>
    </location>
</feature>
<comment type="caution">
    <text evidence="8">The sequence shown here is derived from an EMBL/GenBank/DDBJ whole genome shotgun (WGS) entry which is preliminary data.</text>
</comment>
<keyword evidence="6" id="KW-0812">Transmembrane</keyword>
<dbReference type="GO" id="GO:0006465">
    <property type="term" value="P:signal peptide processing"/>
    <property type="evidence" value="ECO:0007669"/>
    <property type="project" value="InterPro"/>
</dbReference>
<dbReference type="AlphaFoldDB" id="A0A1G1WGM1"/>
<evidence type="ECO:0000256" key="2">
    <source>
        <dbReference type="ARBA" id="ARBA00009370"/>
    </source>
</evidence>
<dbReference type="STRING" id="1802596.A2Z11_01670"/>
<dbReference type="Proteomes" id="UP000176389">
    <property type="component" value="Unassembled WGS sequence"/>
</dbReference>
<evidence type="ECO:0000256" key="6">
    <source>
        <dbReference type="RuleBase" id="RU362042"/>
    </source>
</evidence>
<comment type="catalytic activity">
    <reaction evidence="1 6">
        <text>Cleavage of hydrophobic, N-terminal signal or leader sequences from secreted and periplasmic proteins.</text>
        <dbReference type="EC" id="3.4.21.89"/>
    </reaction>
</comment>
<feature type="transmembrane region" description="Helical" evidence="6">
    <location>
        <begin position="15"/>
        <end position="34"/>
    </location>
</feature>
<name>A0A1G1WGM1_9BACT</name>
<dbReference type="PANTHER" id="PTHR43390">
    <property type="entry name" value="SIGNAL PEPTIDASE I"/>
    <property type="match status" value="1"/>
</dbReference>
<evidence type="ECO:0000256" key="1">
    <source>
        <dbReference type="ARBA" id="ARBA00000677"/>
    </source>
</evidence>
<dbReference type="Pfam" id="PF10502">
    <property type="entry name" value="Peptidase_S26"/>
    <property type="match status" value="1"/>
</dbReference>
<accession>A0A1G1WGM1</accession>